<dbReference type="SUPFAM" id="SSF55298">
    <property type="entry name" value="YjgF-like"/>
    <property type="match status" value="1"/>
</dbReference>
<dbReference type="InterPro" id="IPR006056">
    <property type="entry name" value="RidA"/>
</dbReference>
<dbReference type="Gene3D" id="3.30.1330.40">
    <property type="entry name" value="RutC-like"/>
    <property type="match status" value="1"/>
</dbReference>
<gene>
    <name evidence="2" type="ORF">ACFQND_25690</name>
</gene>
<accession>A0ABW1U6N6</accession>
<organism evidence="2 3">
    <name type="scientific">Polaromonas aquatica</name>
    <dbReference type="NCBI Taxonomy" id="332657"/>
    <lineage>
        <taxon>Bacteria</taxon>
        <taxon>Pseudomonadati</taxon>
        <taxon>Pseudomonadota</taxon>
        <taxon>Betaproteobacteria</taxon>
        <taxon>Burkholderiales</taxon>
        <taxon>Comamonadaceae</taxon>
        <taxon>Polaromonas</taxon>
    </lineage>
</organism>
<reference evidence="3" key="1">
    <citation type="journal article" date="2019" name="Int. J. Syst. Evol. Microbiol.">
        <title>The Global Catalogue of Microorganisms (GCM) 10K type strain sequencing project: providing services to taxonomists for standard genome sequencing and annotation.</title>
        <authorList>
            <consortium name="The Broad Institute Genomics Platform"/>
            <consortium name="The Broad Institute Genome Sequencing Center for Infectious Disease"/>
            <person name="Wu L."/>
            <person name="Ma J."/>
        </authorList>
    </citation>
    <scope>NUCLEOTIDE SEQUENCE [LARGE SCALE GENOMIC DNA]</scope>
    <source>
        <strain evidence="3">CCUG 39402</strain>
    </source>
</reference>
<evidence type="ECO:0000313" key="3">
    <source>
        <dbReference type="Proteomes" id="UP001596270"/>
    </source>
</evidence>
<evidence type="ECO:0000313" key="2">
    <source>
        <dbReference type="EMBL" id="MFC6284633.1"/>
    </source>
</evidence>
<comment type="similarity">
    <text evidence="1">Belongs to the RutC family.</text>
</comment>
<dbReference type="NCBIfam" id="TIGR00004">
    <property type="entry name" value="Rid family detoxifying hydrolase"/>
    <property type="match status" value="1"/>
</dbReference>
<dbReference type="EMBL" id="JBHSRS010000084">
    <property type="protein sequence ID" value="MFC6284633.1"/>
    <property type="molecule type" value="Genomic_DNA"/>
</dbReference>
<dbReference type="EC" id="3.5.-.-" evidence="2"/>
<protein>
    <submittedName>
        <fullName evidence="2">RidA family protein</fullName>
        <ecNumber evidence="2">3.5.-.-</ecNumber>
    </submittedName>
</protein>
<dbReference type="PANTHER" id="PTHR11803">
    <property type="entry name" value="2-IMINOBUTANOATE/2-IMINOPROPANOATE DEAMINASE RIDA"/>
    <property type="match status" value="1"/>
</dbReference>
<proteinExistence type="inferred from homology"/>
<dbReference type="InterPro" id="IPR035959">
    <property type="entry name" value="RutC-like_sf"/>
</dbReference>
<dbReference type="CDD" id="cd00448">
    <property type="entry name" value="YjgF_YER057c_UK114_family"/>
    <property type="match status" value="1"/>
</dbReference>
<dbReference type="Proteomes" id="UP001596270">
    <property type="component" value="Unassembled WGS sequence"/>
</dbReference>
<keyword evidence="2" id="KW-0378">Hydrolase</keyword>
<dbReference type="Pfam" id="PF01042">
    <property type="entry name" value="Ribonuc_L-PSP"/>
    <property type="match status" value="1"/>
</dbReference>
<name>A0ABW1U6N6_9BURK</name>
<dbReference type="InterPro" id="IPR006175">
    <property type="entry name" value="YjgF/YER057c/UK114"/>
</dbReference>
<evidence type="ECO:0000256" key="1">
    <source>
        <dbReference type="ARBA" id="ARBA00010552"/>
    </source>
</evidence>
<dbReference type="PANTHER" id="PTHR11803:SF39">
    <property type="entry name" value="2-IMINOBUTANOATE_2-IMINOPROPANOATE DEAMINASE"/>
    <property type="match status" value="1"/>
</dbReference>
<dbReference type="RefSeq" id="WP_371435129.1">
    <property type="nucleotide sequence ID" value="NZ_JBHSRS010000084.1"/>
</dbReference>
<dbReference type="GO" id="GO:0016787">
    <property type="term" value="F:hydrolase activity"/>
    <property type="evidence" value="ECO:0007669"/>
    <property type="project" value="UniProtKB-KW"/>
</dbReference>
<comment type="caution">
    <text evidence="2">The sequence shown here is derived from an EMBL/GenBank/DDBJ whole genome shotgun (WGS) entry which is preliminary data.</text>
</comment>
<keyword evidence="3" id="KW-1185">Reference proteome</keyword>
<sequence>MNTPESQTTQHIERLNSPAFSRLGLPFSEIVRMGDTLYLSGQMGTLPGTLTLAPGGMQAQAQQTMENIKSTLEAHGYSMDHIVKCTVMLADMKDWPAFNEIYKRFFTAPYPARSAFGANGLAMGGQLEIDVIASARR</sequence>